<proteinExistence type="predicted"/>
<accession>A0A286DW52</accession>
<gene>
    <name evidence="4" type="ORF">SAMN06297387_10851</name>
</gene>
<evidence type="ECO:0000313" key="4">
    <source>
        <dbReference type="EMBL" id="SOD62888.1"/>
    </source>
</evidence>
<evidence type="ECO:0000256" key="3">
    <source>
        <dbReference type="SAM" id="SignalP"/>
    </source>
</evidence>
<keyword evidence="2" id="KW-1133">Transmembrane helix</keyword>
<feature type="chain" id="PRO_5012267576" evidence="3">
    <location>
        <begin position="32"/>
        <end position="663"/>
    </location>
</feature>
<keyword evidence="2" id="KW-0472">Membrane</keyword>
<dbReference type="RefSeq" id="WP_097231385.1">
    <property type="nucleotide sequence ID" value="NZ_OCNE01000008.1"/>
</dbReference>
<organism evidence="4 5">
    <name type="scientific">Streptomyces zhaozhouensis</name>
    <dbReference type="NCBI Taxonomy" id="1300267"/>
    <lineage>
        <taxon>Bacteria</taxon>
        <taxon>Bacillati</taxon>
        <taxon>Actinomycetota</taxon>
        <taxon>Actinomycetes</taxon>
        <taxon>Kitasatosporales</taxon>
        <taxon>Streptomycetaceae</taxon>
        <taxon>Streptomyces</taxon>
    </lineage>
</organism>
<evidence type="ECO:0000256" key="2">
    <source>
        <dbReference type="SAM" id="Phobius"/>
    </source>
</evidence>
<dbReference type="NCBIfam" id="NF038134">
    <property type="entry name" value="choice_anch_M"/>
    <property type="match status" value="2"/>
</dbReference>
<reference evidence="4 5" key="1">
    <citation type="submission" date="2017-09" db="EMBL/GenBank/DDBJ databases">
        <authorList>
            <person name="Ehlers B."/>
            <person name="Leendertz F.H."/>
        </authorList>
    </citation>
    <scope>NUCLEOTIDE SEQUENCE [LARGE SCALE GENOMIC DNA]</scope>
    <source>
        <strain evidence="4 5">CGMCC 4.7095</strain>
    </source>
</reference>
<evidence type="ECO:0000256" key="1">
    <source>
        <dbReference type="SAM" id="MobiDB-lite"/>
    </source>
</evidence>
<keyword evidence="5" id="KW-1185">Reference proteome</keyword>
<dbReference type="Proteomes" id="UP000219072">
    <property type="component" value="Unassembled WGS sequence"/>
</dbReference>
<evidence type="ECO:0000313" key="5">
    <source>
        <dbReference type="Proteomes" id="UP000219072"/>
    </source>
</evidence>
<dbReference type="OrthoDB" id="4424311at2"/>
<dbReference type="NCBIfam" id="TIGR03769">
    <property type="entry name" value="P_ac_wall_RPT"/>
    <property type="match status" value="2"/>
</dbReference>
<feature type="signal peptide" evidence="3">
    <location>
        <begin position="1"/>
        <end position="31"/>
    </location>
</feature>
<sequence length="663" mass="67864">MNTRTGPRWGHAVAGLVATALAVGTMGTAQAADPLVLDHGHIDAFHVAVENDELVLDLAEDVTGSHARHAPEDVLLHVKEDAWIADIPEQYPGSPAGYVLPLTQDPNLIWPGWDTNATAGSGHTDVEIDITSVNGPGEVFLYTLTGFGTVTSLLEDGGYELPGTLREETPAHTHAQWTFAEAGTYTLTAQATATNPDNGDTLTSDPATYTFTVGEQEEPAPAPDSLSIEGLADHYHTGGAVELTAVPNVATELDHYHWYTRESSSAEWEAAEGGEGDRYSGTAELDGQQVRAELLGDDHEVVAASEPVTIHVDDHDDSGGTGGKSGGSGEHSGGSGGDAGGTGAGGSTGGDTGGDSDGEAGGSGSDGGTTSGASSAAGSTGGDAEPQCFPVEEEREVPAEPSEALVLDHGHIDAFHVLTEGGDLILNLKEDVTGSHVTHSPEDVVLHVKPEALTEDIPEGYPGAPAGYLLPLTQDPNLIWPGWDTNGTAGSGYTDVEIDITSVNGPGEVFLYTTNTFGGAVPILEGGGYELPGTLREETPAHTHAQWTFAEAGTYTLTAEATATNPDNGDTLTSDPATYTFAVGDAPDGLATRGGTTTESVTVGQTADGEDCELSDDQLSGGGNLASTGSDLSPSWVIGASVALLASGGAAFVIARRRLAARA</sequence>
<dbReference type="AlphaFoldDB" id="A0A286DW52"/>
<keyword evidence="3" id="KW-0732">Signal</keyword>
<feature type="compositionally biased region" description="Low complexity" evidence="1">
    <location>
        <begin position="371"/>
        <end position="384"/>
    </location>
</feature>
<feature type="region of interest" description="Disordered" evidence="1">
    <location>
        <begin position="307"/>
        <end position="387"/>
    </location>
</feature>
<dbReference type="EMBL" id="OCNE01000008">
    <property type="protein sequence ID" value="SOD62888.1"/>
    <property type="molecule type" value="Genomic_DNA"/>
</dbReference>
<feature type="compositionally biased region" description="Gly residues" evidence="1">
    <location>
        <begin position="319"/>
        <end position="370"/>
    </location>
</feature>
<dbReference type="InterPro" id="IPR022435">
    <property type="entry name" value="Surface-anchored_actinobac"/>
</dbReference>
<name>A0A286DW52_9ACTN</name>
<protein>
    <submittedName>
        <fullName evidence="4">Surface-anchored protein</fullName>
    </submittedName>
</protein>
<feature type="transmembrane region" description="Helical" evidence="2">
    <location>
        <begin position="636"/>
        <end position="655"/>
    </location>
</feature>
<keyword evidence="2" id="KW-0812">Transmembrane</keyword>